<dbReference type="Pfam" id="PF17684">
    <property type="entry name" value="SCAB-PH"/>
    <property type="match status" value="1"/>
</dbReference>
<evidence type="ECO:0000313" key="8">
    <source>
        <dbReference type="Proteomes" id="UP001497444"/>
    </source>
</evidence>
<dbReference type="Pfam" id="PF16712">
    <property type="entry name" value="SCAB_CC"/>
    <property type="match status" value="1"/>
</dbReference>
<evidence type="ECO:0000256" key="2">
    <source>
        <dbReference type="SAM" id="MobiDB-lite"/>
    </source>
</evidence>
<dbReference type="InterPro" id="IPR041144">
    <property type="entry name" value="SCAB-PH"/>
</dbReference>
<accession>A0ABP0WFL1</accession>
<name>A0ABP0WFL1_9BRYO</name>
<dbReference type="PANTHER" id="PTHR31172:SF3">
    <property type="entry name" value="STOMATAL CLOSURE-RELATED ACTIN-BINDING PROTEIN 1"/>
    <property type="match status" value="1"/>
</dbReference>
<feature type="domain" description="Stomatal closure-related actin-binding protein coiled-coil" evidence="5">
    <location>
        <begin position="126"/>
        <end position="302"/>
    </location>
</feature>
<dbReference type="Pfam" id="PF16709">
    <property type="entry name" value="SCAB-Ig"/>
    <property type="match status" value="1"/>
</dbReference>
<proteinExistence type="predicted"/>
<keyword evidence="8" id="KW-1185">Reference proteome</keyword>
<protein>
    <recommendedName>
        <fullName evidence="9">Stomatal closure-related actin-binding protein 1</fullName>
    </recommendedName>
</protein>
<feature type="domain" description="Stomatal closure-related actin-binding protein Ig" evidence="3">
    <location>
        <begin position="314"/>
        <end position="412"/>
    </location>
</feature>
<dbReference type="Pfam" id="PF16711">
    <property type="entry name" value="SCAB-ABD"/>
    <property type="match status" value="1"/>
</dbReference>
<reference evidence="7" key="1">
    <citation type="submission" date="2024-02" db="EMBL/GenBank/DDBJ databases">
        <authorList>
            <consortium name="ELIXIR-Norway"/>
            <consortium name="Elixir Norway"/>
        </authorList>
    </citation>
    <scope>NUCLEOTIDE SEQUENCE</scope>
</reference>
<sequence length="534" mass="57868">MVSGSSTMVAEAAAGGRNMEVGMDVKATAAATPTAGGLYTSYNGSLTSQQELTDDDGDDVENSSSSKGKLLVASEAAQLEALERRLSVRHLALQFETGQVNSHAEAAANKLAQETTTDHVLEEVVVTDRTTLTKKLQALLSELSGRLVGKQKDDAAEILSMLEMMEVQWGLKESELAQERADVKKMAALFKQASDDARRMVDEARSNAQAEVDAAHAEVKAARATVARVEAAMEAAIEDRKESLSIDEKKELEQMRKEITEARRIRMLHEPSKTMDMEFEIEGLREQLTKKAVEVIFLRKELVDAKRVAGAGPYELQGEERLGTSLIISPIDKNGPDLSKCNIQWHRVSVDGAKGGPVTGATRPQFSPEPFDVGWLLHANIILPNGKTEVASTSGPLDAAPGLGNYVEGLFKKGGADFNVRLVQQNGEILEKPSRHVLLVDSTRIKLSKNRSTKVKEEYSSIVQLCGARGGGQAAARALYWVPNKGLSLMLVLESERERNAAIMLARRFACDQNVTLVGPDDELSMGKNTASAA</sequence>
<dbReference type="Gene3D" id="2.60.40.2700">
    <property type="match status" value="1"/>
</dbReference>
<dbReference type="Gene3D" id="2.30.29.140">
    <property type="match status" value="1"/>
</dbReference>
<evidence type="ECO:0000259" key="4">
    <source>
        <dbReference type="Pfam" id="PF16711"/>
    </source>
</evidence>
<dbReference type="EMBL" id="OZ020112">
    <property type="protein sequence ID" value="CAK9265187.1"/>
    <property type="molecule type" value="Genomic_DNA"/>
</dbReference>
<evidence type="ECO:0000259" key="6">
    <source>
        <dbReference type="Pfam" id="PF17684"/>
    </source>
</evidence>
<feature type="domain" description="Stomatal closure-related actin-binding protein PH" evidence="6">
    <location>
        <begin position="416"/>
        <end position="522"/>
    </location>
</feature>
<evidence type="ECO:0000259" key="3">
    <source>
        <dbReference type="Pfam" id="PF16709"/>
    </source>
</evidence>
<dbReference type="PANTHER" id="PTHR31172">
    <property type="entry name" value="STOMATAL CLOSURE-RELATED ACTIN-BINDING PROTEIN 1"/>
    <property type="match status" value="1"/>
</dbReference>
<dbReference type="Gene3D" id="1.20.5.440">
    <property type="entry name" value="ATP synthase delta/epsilon subunit, C-terminal domain"/>
    <property type="match status" value="1"/>
</dbReference>
<evidence type="ECO:0000256" key="1">
    <source>
        <dbReference type="SAM" id="Coils"/>
    </source>
</evidence>
<evidence type="ECO:0000313" key="7">
    <source>
        <dbReference type="EMBL" id="CAK9265187.1"/>
    </source>
</evidence>
<keyword evidence="1" id="KW-0175">Coiled coil</keyword>
<feature type="coiled-coil region" evidence="1">
    <location>
        <begin position="205"/>
        <end position="265"/>
    </location>
</feature>
<feature type="domain" description="Stomatal closure-related actin-binding protein actin-binding" evidence="4">
    <location>
        <begin position="71"/>
        <end position="114"/>
    </location>
</feature>
<feature type="compositionally biased region" description="Acidic residues" evidence="2">
    <location>
        <begin position="52"/>
        <end position="61"/>
    </location>
</feature>
<dbReference type="Proteomes" id="UP001497444">
    <property type="component" value="Chromosome 17"/>
</dbReference>
<dbReference type="InterPro" id="IPR032012">
    <property type="entry name" value="SCAB-ABD"/>
</dbReference>
<feature type="region of interest" description="Disordered" evidence="2">
    <location>
        <begin position="48"/>
        <end position="67"/>
    </location>
</feature>
<dbReference type="InterPro" id="IPR039640">
    <property type="entry name" value="SCAB"/>
</dbReference>
<dbReference type="InterPro" id="IPR032015">
    <property type="entry name" value="SCAB-Ig"/>
</dbReference>
<evidence type="ECO:0008006" key="9">
    <source>
        <dbReference type="Google" id="ProtNLM"/>
    </source>
</evidence>
<gene>
    <name evidence="7" type="ORF">CSSPJE1EN1_LOCUS10665</name>
</gene>
<dbReference type="InterPro" id="IPR032009">
    <property type="entry name" value="SCAB_CC"/>
</dbReference>
<organism evidence="7 8">
    <name type="scientific">Sphagnum jensenii</name>
    <dbReference type="NCBI Taxonomy" id="128206"/>
    <lineage>
        <taxon>Eukaryota</taxon>
        <taxon>Viridiplantae</taxon>
        <taxon>Streptophyta</taxon>
        <taxon>Embryophyta</taxon>
        <taxon>Bryophyta</taxon>
        <taxon>Sphagnophytina</taxon>
        <taxon>Sphagnopsida</taxon>
        <taxon>Sphagnales</taxon>
        <taxon>Sphagnaceae</taxon>
        <taxon>Sphagnum</taxon>
    </lineage>
</organism>
<evidence type="ECO:0000259" key="5">
    <source>
        <dbReference type="Pfam" id="PF16712"/>
    </source>
</evidence>